<sequence>MKLMRSVLFVLAFSVCGINAKEMNQPAPDFTLKSMSGENVKLSELQGNVVMINFWATWCGPCRQEMPLLDEFYKKYKKLGFVLLGVNVEEDSSKAAGYLKEVPVTFPILYDNTNKVSELYDVDAMPTTVLVDRGGNLRFVHRGYKPGDEQQYKKLMKKLMRE</sequence>
<dbReference type="PROSITE" id="PS00194">
    <property type="entry name" value="THIOREDOXIN_1"/>
    <property type="match status" value="1"/>
</dbReference>
<keyword evidence="4" id="KW-0732">Signal</keyword>
<keyword evidence="2" id="KW-0201">Cytochrome c-type biogenesis</keyword>
<dbReference type="InterPro" id="IPR013740">
    <property type="entry name" value="Redoxin"/>
</dbReference>
<dbReference type="Proteomes" id="UP000245790">
    <property type="component" value="Unassembled WGS sequence"/>
</dbReference>
<dbReference type="SUPFAM" id="SSF52833">
    <property type="entry name" value="Thioredoxin-like"/>
    <property type="match status" value="1"/>
</dbReference>
<name>A0A316G3P7_9GAMM</name>
<gene>
    <name evidence="6" type="ORF">C8D97_101400</name>
</gene>
<proteinExistence type="predicted"/>
<dbReference type="GO" id="GO:0017004">
    <property type="term" value="P:cytochrome complex assembly"/>
    <property type="evidence" value="ECO:0007669"/>
    <property type="project" value="UniProtKB-KW"/>
</dbReference>
<dbReference type="AlphaFoldDB" id="A0A316G3P7"/>
<keyword evidence="7" id="KW-1185">Reference proteome</keyword>
<dbReference type="PROSITE" id="PS51352">
    <property type="entry name" value="THIOREDOXIN_2"/>
    <property type="match status" value="1"/>
</dbReference>
<feature type="signal peptide" evidence="4">
    <location>
        <begin position="1"/>
        <end position="20"/>
    </location>
</feature>
<evidence type="ECO:0000256" key="4">
    <source>
        <dbReference type="SAM" id="SignalP"/>
    </source>
</evidence>
<reference evidence="6 7" key="1">
    <citation type="submission" date="2018-05" db="EMBL/GenBank/DDBJ databases">
        <title>Genomic Encyclopedia of Type Strains, Phase IV (KMG-IV): sequencing the most valuable type-strain genomes for metagenomic binning, comparative biology and taxonomic classification.</title>
        <authorList>
            <person name="Goeker M."/>
        </authorList>
    </citation>
    <scope>NUCLEOTIDE SEQUENCE [LARGE SCALE GENOMIC DNA]</scope>
    <source>
        <strain evidence="6 7">DSM 25350</strain>
    </source>
</reference>
<evidence type="ECO:0000313" key="6">
    <source>
        <dbReference type="EMBL" id="PWK54546.1"/>
    </source>
</evidence>
<dbReference type="PANTHER" id="PTHR42852:SF17">
    <property type="entry name" value="THIOREDOXIN-LIKE PROTEIN HI_1115"/>
    <property type="match status" value="1"/>
</dbReference>
<evidence type="ECO:0000259" key="5">
    <source>
        <dbReference type="PROSITE" id="PS51352"/>
    </source>
</evidence>
<dbReference type="InterPro" id="IPR017937">
    <property type="entry name" value="Thioredoxin_CS"/>
</dbReference>
<feature type="domain" description="Thioredoxin" evidence="5">
    <location>
        <begin position="21"/>
        <end position="161"/>
    </location>
</feature>
<dbReference type="InterPro" id="IPR013766">
    <property type="entry name" value="Thioredoxin_domain"/>
</dbReference>
<evidence type="ECO:0000256" key="1">
    <source>
        <dbReference type="ARBA" id="ARBA00004196"/>
    </source>
</evidence>
<evidence type="ECO:0000313" key="7">
    <source>
        <dbReference type="Proteomes" id="UP000245790"/>
    </source>
</evidence>
<dbReference type="Pfam" id="PF08534">
    <property type="entry name" value="Redoxin"/>
    <property type="match status" value="1"/>
</dbReference>
<accession>A0A316G3P7</accession>
<dbReference type="RefSeq" id="WP_245411372.1">
    <property type="nucleotide sequence ID" value="NZ_QGGU01000001.1"/>
</dbReference>
<dbReference type="GO" id="GO:0030313">
    <property type="term" value="C:cell envelope"/>
    <property type="evidence" value="ECO:0007669"/>
    <property type="project" value="UniProtKB-SubCell"/>
</dbReference>
<dbReference type="Gene3D" id="3.40.30.10">
    <property type="entry name" value="Glutaredoxin"/>
    <property type="match status" value="1"/>
</dbReference>
<dbReference type="PANTHER" id="PTHR42852">
    <property type="entry name" value="THIOL:DISULFIDE INTERCHANGE PROTEIN DSBE"/>
    <property type="match status" value="1"/>
</dbReference>
<organism evidence="6 7">
    <name type="scientific">Pleionea mediterranea</name>
    <dbReference type="NCBI Taxonomy" id="523701"/>
    <lineage>
        <taxon>Bacteria</taxon>
        <taxon>Pseudomonadati</taxon>
        <taxon>Pseudomonadota</taxon>
        <taxon>Gammaproteobacteria</taxon>
        <taxon>Oceanospirillales</taxon>
        <taxon>Pleioneaceae</taxon>
        <taxon>Pleionea</taxon>
    </lineage>
</organism>
<dbReference type="InterPro" id="IPR050553">
    <property type="entry name" value="Thioredoxin_ResA/DsbE_sf"/>
</dbReference>
<evidence type="ECO:0000256" key="3">
    <source>
        <dbReference type="ARBA" id="ARBA00023284"/>
    </source>
</evidence>
<evidence type="ECO:0000256" key="2">
    <source>
        <dbReference type="ARBA" id="ARBA00022748"/>
    </source>
</evidence>
<protein>
    <submittedName>
        <fullName evidence="6">Peroxiredoxin</fullName>
    </submittedName>
</protein>
<dbReference type="EMBL" id="QGGU01000001">
    <property type="protein sequence ID" value="PWK54546.1"/>
    <property type="molecule type" value="Genomic_DNA"/>
</dbReference>
<comment type="caution">
    <text evidence="6">The sequence shown here is derived from an EMBL/GenBank/DDBJ whole genome shotgun (WGS) entry which is preliminary data.</text>
</comment>
<comment type="subcellular location">
    <subcellularLocation>
        <location evidence="1">Cell envelope</location>
    </subcellularLocation>
</comment>
<dbReference type="InterPro" id="IPR036249">
    <property type="entry name" value="Thioredoxin-like_sf"/>
</dbReference>
<dbReference type="CDD" id="cd02966">
    <property type="entry name" value="TlpA_like_family"/>
    <property type="match status" value="1"/>
</dbReference>
<feature type="chain" id="PRO_5016251502" evidence="4">
    <location>
        <begin position="21"/>
        <end position="162"/>
    </location>
</feature>
<dbReference type="GO" id="GO:0015036">
    <property type="term" value="F:disulfide oxidoreductase activity"/>
    <property type="evidence" value="ECO:0007669"/>
    <property type="project" value="UniProtKB-ARBA"/>
</dbReference>
<keyword evidence="3" id="KW-0676">Redox-active center</keyword>